<proteinExistence type="predicted"/>
<sequence length="94" mass="9620">MSASTARHETRALLRAHLAAASGFGHLTRHCPICHRLLRLAMEPGESGESRESGESDRDAGSPAAPSRRAGSPAGPPSAAAPPDGGEDERPAAT</sequence>
<evidence type="ECO:0000256" key="1">
    <source>
        <dbReference type="SAM" id="MobiDB-lite"/>
    </source>
</evidence>
<protein>
    <submittedName>
        <fullName evidence="2">Uncharacterized protein</fullName>
    </submittedName>
</protein>
<dbReference type="Proteomes" id="UP000192251">
    <property type="component" value="Chromosome"/>
</dbReference>
<organism evidence="2 3">
    <name type="scientific">Kitasatospora albolonga</name>
    <dbReference type="NCBI Taxonomy" id="68173"/>
    <lineage>
        <taxon>Bacteria</taxon>
        <taxon>Bacillati</taxon>
        <taxon>Actinomycetota</taxon>
        <taxon>Actinomycetes</taxon>
        <taxon>Kitasatosporales</taxon>
        <taxon>Streptomycetaceae</taxon>
        <taxon>Kitasatospora</taxon>
    </lineage>
</organism>
<dbReference type="RefSeq" id="WP_084747929.1">
    <property type="nucleotide sequence ID" value="NZ_CP020563.1"/>
</dbReference>
<dbReference type="AlphaFoldDB" id="A0ABC8BW33"/>
<reference evidence="2 3" key="1">
    <citation type="submission" date="2017-04" db="EMBL/GenBank/DDBJ databases">
        <title>The complete genome sequence of Streptomyces albolongus YIM 101047, the producer of novel bafilomycins and novel odoriferous sesquiterpenoids.</title>
        <authorList>
            <person name="Yin M."/>
            <person name="Jiang Y."/>
        </authorList>
    </citation>
    <scope>NUCLEOTIDE SEQUENCE [LARGE SCALE GENOMIC DNA]</scope>
    <source>
        <strain evidence="2 3">YIM 101047</strain>
    </source>
</reference>
<evidence type="ECO:0000313" key="3">
    <source>
        <dbReference type="Proteomes" id="UP000192251"/>
    </source>
</evidence>
<accession>A0ABC8BW33</accession>
<name>A0ABC8BW33_9ACTN</name>
<evidence type="ECO:0000313" key="2">
    <source>
        <dbReference type="EMBL" id="ARF74010.1"/>
    </source>
</evidence>
<feature type="region of interest" description="Disordered" evidence="1">
    <location>
        <begin position="44"/>
        <end position="94"/>
    </location>
</feature>
<keyword evidence="3" id="KW-1185">Reference proteome</keyword>
<dbReference type="KEGG" id="kab:B7C62_18460"/>
<dbReference type="InterPro" id="IPR046241">
    <property type="entry name" value="DUF6274"/>
</dbReference>
<dbReference type="Pfam" id="PF19790">
    <property type="entry name" value="DUF6274"/>
    <property type="match status" value="1"/>
</dbReference>
<feature type="compositionally biased region" description="Low complexity" evidence="1">
    <location>
        <begin position="61"/>
        <end position="73"/>
    </location>
</feature>
<feature type="compositionally biased region" description="Basic and acidic residues" evidence="1">
    <location>
        <begin position="48"/>
        <end position="60"/>
    </location>
</feature>
<gene>
    <name evidence="2" type="ORF">B7C62_18460</name>
</gene>
<dbReference type="EMBL" id="CP020563">
    <property type="protein sequence ID" value="ARF74010.1"/>
    <property type="molecule type" value="Genomic_DNA"/>
</dbReference>